<dbReference type="CDD" id="cd01948">
    <property type="entry name" value="EAL"/>
    <property type="match status" value="1"/>
</dbReference>
<dbReference type="InterPro" id="IPR000160">
    <property type="entry name" value="GGDEF_dom"/>
</dbReference>
<dbReference type="InterPro" id="IPR043128">
    <property type="entry name" value="Rev_trsase/Diguanyl_cyclase"/>
</dbReference>
<dbReference type="PROSITE" id="PS50110">
    <property type="entry name" value="RESPONSE_REGULATORY"/>
    <property type="match status" value="1"/>
</dbReference>
<dbReference type="InterPro" id="IPR050706">
    <property type="entry name" value="Cyclic-di-GMP_PDE-like"/>
</dbReference>
<dbReference type="Gene3D" id="3.20.20.450">
    <property type="entry name" value="EAL domain"/>
    <property type="match status" value="1"/>
</dbReference>
<evidence type="ECO:0000256" key="1">
    <source>
        <dbReference type="PROSITE-ProRule" id="PRU00169"/>
    </source>
</evidence>
<dbReference type="GO" id="GO:0071111">
    <property type="term" value="F:cyclic-guanylate-specific phosphodiesterase activity"/>
    <property type="evidence" value="ECO:0007669"/>
    <property type="project" value="InterPro"/>
</dbReference>
<keyword evidence="7" id="KW-1185">Reference proteome</keyword>
<feature type="domain" description="EAL" evidence="3">
    <location>
        <begin position="284"/>
        <end position="536"/>
    </location>
</feature>
<dbReference type="OrthoDB" id="9812260at2"/>
<dbReference type="SUPFAM" id="SSF52172">
    <property type="entry name" value="CheY-like"/>
    <property type="match status" value="1"/>
</dbReference>
<gene>
    <name evidence="5" type="ORF">AZ468_15095</name>
    <name evidence="4" type="ORF">OPW20_21515</name>
</gene>
<keyword evidence="1" id="KW-0597">Phosphoprotein</keyword>
<accession>A0A178JAK5</accession>
<reference evidence="5 6" key="1">
    <citation type="submission" date="2016-03" db="EMBL/GenBank/DDBJ databases">
        <title>Draft genome sequence of the Vibrio tubiashii subs. europaeus.</title>
        <authorList>
            <person name="Spinard E."/>
            <person name="Dubert J."/>
            <person name="Nelson D.R."/>
            <person name="Barja J.L."/>
        </authorList>
    </citation>
    <scope>NUCLEOTIDE SEQUENCE [LARGE SCALE GENOMIC DNA]</scope>
    <source>
        <strain evidence="6">PP-638</strain>
        <strain evidence="5">PP2-638</strain>
    </source>
</reference>
<dbReference type="Proteomes" id="UP000094761">
    <property type="component" value="Unassembled WGS sequence"/>
</dbReference>
<dbReference type="EMBL" id="JAPFIT010000027">
    <property type="protein sequence ID" value="MDC5742646.1"/>
    <property type="molecule type" value="Genomic_DNA"/>
</dbReference>
<dbReference type="GeneID" id="78077040"/>
<dbReference type="Gene3D" id="3.30.70.270">
    <property type="match status" value="1"/>
</dbReference>
<evidence type="ECO:0000313" key="6">
    <source>
        <dbReference type="Proteomes" id="UP000094761"/>
    </source>
</evidence>
<dbReference type="SMART" id="SM00052">
    <property type="entry name" value="EAL"/>
    <property type="match status" value="1"/>
</dbReference>
<dbReference type="AlphaFoldDB" id="A0A178JAK5"/>
<name>A0A178JAK5_9VIBR</name>
<comment type="caution">
    <text evidence="5">The sequence shown here is derived from an EMBL/GenBank/DDBJ whole genome shotgun (WGS) entry which is preliminary data.</text>
</comment>
<dbReference type="SUPFAM" id="SSF141868">
    <property type="entry name" value="EAL domain-like"/>
    <property type="match status" value="1"/>
</dbReference>
<evidence type="ECO:0000313" key="7">
    <source>
        <dbReference type="Proteomes" id="UP001150001"/>
    </source>
</evidence>
<dbReference type="PANTHER" id="PTHR33121:SF79">
    <property type="entry name" value="CYCLIC DI-GMP PHOSPHODIESTERASE PDED-RELATED"/>
    <property type="match status" value="1"/>
</dbReference>
<dbReference type="PROSITE" id="PS50883">
    <property type="entry name" value="EAL"/>
    <property type="match status" value="1"/>
</dbReference>
<dbReference type="InterPro" id="IPR011006">
    <property type="entry name" value="CheY-like_superfamily"/>
</dbReference>
<feature type="modified residue" description="4-aspartylphosphate" evidence="1">
    <location>
        <position position="54"/>
    </location>
</feature>
<proteinExistence type="predicted"/>
<dbReference type="PANTHER" id="PTHR33121">
    <property type="entry name" value="CYCLIC DI-GMP PHOSPHODIESTERASE PDEF"/>
    <property type="match status" value="1"/>
</dbReference>
<dbReference type="InterPro" id="IPR001633">
    <property type="entry name" value="EAL_dom"/>
</dbReference>
<dbReference type="EMBL" id="LUAX01000006">
    <property type="protein sequence ID" value="OAM98607.1"/>
    <property type="molecule type" value="Genomic_DNA"/>
</dbReference>
<reference evidence="4" key="2">
    <citation type="submission" date="2022-11" db="EMBL/GenBank/DDBJ databases">
        <title>Role of the vibriolysin VemA secreted by the emergent pathogen Vibrio europaeus in the colonization of Manila clam mucus.</title>
        <authorList>
            <person name="Martinez C."/>
            <person name="Rodriguez S."/>
            <person name="Vences A."/>
            <person name="Barja J.L."/>
            <person name="Toranzo A.E."/>
            <person name="Dubert J."/>
        </authorList>
    </citation>
    <scope>NUCLEOTIDE SEQUENCE</scope>
    <source>
        <strain evidence="4">3454</strain>
    </source>
</reference>
<dbReference type="InterPro" id="IPR035919">
    <property type="entry name" value="EAL_sf"/>
</dbReference>
<dbReference type="Gene3D" id="3.40.50.2300">
    <property type="match status" value="1"/>
</dbReference>
<evidence type="ECO:0000313" key="4">
    <source>
        <dbReference type="EMBL" id="MDC5742646.1"/>
    </source>
</evidence>
<dbReference type="RefSeq" id="WP_069668106.1">
    <property type="nucleotide sequence ID" value="NZ_JAPFIM010000004.1"/>
</dbReference>
<dbReference type="SMART" id="SM00448">
    <property type="entry name" value="REC"/>
    <property type="match status" value="1"/>
</dbReference>
<dbReference type="InterPro" id="IPR001789">
    <property type="entry name" value="Sig_transdc_resp-reg_receiver"/>
</dbReference>
<organism evidence="5 6">
    <name type="scientific">Vibrio europaeus</name>
    <dbReference type="NCBI Taxonomy" id="300876"/>
    <lineage>
        <taxon>Bacteria</taxon>
        <taxon>Pseudomonadati</taxon>
        <taxon>Pseudomonadota</taxon>
        <taxon>Gammaproteobacteria</taxon>
        <taxon>Vibrionales</taxon>
        <taxon>Vibrionaceae</taxon>
        <taxon>Vibrio</taxon>
        <taxon>Vibrio oreintalis group</taxon>
    </lineage>
</organism>
<evidence type="ECO:0000259" key="3">
    <source>
        <dbReference type="PROSITE" id="PS50883"/>
    </source>
</evidence>
<dbReference type="Proteomes" id="UP001150001">
    <property type="component" value="Unassembled WGS sequence"/>
</dbReference>
<dbReference type="Pfam" id="PF00072">
    <property type="entry name" value="Response_reg"/>
    <property type="match status" value="1"/>
</dbReference>
<protein>
    <submittedName>
        <fullName evidence="4">EAL domain-containing protein</fullName>
    </submittedName>
</protein>
<dbReference type="CDD" id="cd17569">
    <property type="entry name" value="REC_HupR-like"/>
    <property type="match status" value="1"/>
</dbReference>
<evidence type="ECO:0000313" key="5">
    <source>
        <dbReference type="EMBL" id="OAM98607.1"/>
    </source>
</evidence>
<dbReference type="GO" id="GO:0000160">
    <property type="term" value="P:phosphorelay signal transduction system"/>
    <property type="evidence" value="ECO:0007669"/>
    <property type="project" value="InterPro"/>
</dbReference>
<dbReference type="Pfam" id="PF00563">
    <property type="entry name" value="EAL"/>
    <property type="match status" value="1"/>
</dbReference>
<evidence type="ECO:0000259" key="2">
    <source>
        <dbReference type="PROSITE" id="PS50110"/>
    </source>
</evidence>
<dbReference type="Pfam" id="PF00990">
    <property type="entry name" value="GGDEF"/>
    <property type="match status" value="1"/>
</dbReference>
<feature type="domain" description="Response regulatory" evidence="2">
    <location>
        <begin position="5"/>
        <end position="120"/>
    </location>
</feature>
<sequence>MDFAEILIVDDEMSIRNALRRELRFKVATVHTAENAAQALEVLDAHHIDLIITDYRMPRMTGTELLLEVKQRHPEVPAIMLSGQADLSGVTAAINAGVLNQYVDKPWDANKLASAIATTLHDHDPVRDRRTQMATRRELDRRLALLPEHTENGRPWLLVIVDIAELDAYNNTHGKASGNTLIQQMAIAIQRSTDQVWYRADDKFVTLTEYSAEGHQTIDTLSQRIKAICSAHPQAVDMRCYVSEAKQWDGWNEQQMSSSKTNALPINAHVYWLVQEGNRAIAEEYTELGTLIQDLEQGKVEAFFQPQLALETGDITHCEALVRRRLPDNSYQSPADFLHLIHQYDLDDLLTVVMLRHAVAMLKRKGAPGTLTVSVNVTAKQLITGYAQRLLRELEPHPAVVLSDIELEVVESDQIFDYPRALTQFHQLHDLGVTIAMDDFGTGYSGFESLCELPFDVVKIDGRFVRALGNNLSDEVILSSITNSAKSLKMEVVAEWVEKRRQAEYLKRKGCTRIQGYLVSPPLPLDEFLCFLDNRVTGAEL</sequence>